<evidence type="ECO:0000256" key="1">
    <source>
        <dbReference type="ARBA" id="ARBA00004251"/>
    </source>
</evidence>
<comment type="subcellular location">
    <subcellularLocation>
        <location evidence="1">Cell membrane</location>
        <topology evidence="1">Single-pass type I membrane protein</topology>
    </subcellularLocation>
</comment>
<sequence>MTVTVVVVTKGLEIEVVRILSLYTVIDLSSNRFEGQIPSIVGDLIAVRVLNLSHCKVVYHHHLEVYRYWNHWTFRLTRFPERYHDNLLLLCLLNS</sequence>
<accession>A0A2G2Z6Y0</accession>
<dbReference type="GO" id="GO:0005886">
    <property type="term" value="C:plasma membrane"/>
    <property type="evidence" value="ECO:0007669"/>
    <property type="project" value="UniProtKB-SubCell"/>
</dbReference>
<evidence type="ECO:0000256" key="5">
    <source>
        <dbReference type="ARBA" id="ARBA00022692"/>
    </source>
</evidence>
<dbReference type="Pfam" id="PF00560">
    <property type="entry name" value="LRR_1"/>
    <property type="match status" value="1"/>
</dbReference>
<keyword evidence="10" id="KW-0325">Glycoprotein</keyword>
<reference evidence="11 12" key="2">
    <citation type="journal article" date="2017" name="Genome Biol.">
        <title>New reference genome sequences of hot pepper reveal the massive evolution of plant disease-resistance genes by retroduplication.</title>
        <authorList>
            <person name="Kim S."/>
            <person name="Park J."/>
            <person name="Yeom S.I."/>
            <person name="Kim Y.M."/>
            <person name="Seo E."/>
            <person name="Kim K.T."/>
            <person name="Kim M.S."/>
            <person name="Lee J.M."/>
            <person name="Cheong K."/>
            <person name="Shin H.S."/>
            <person name="Kim S.B."/>
            <person name="Han K."/>
            <person name="Lee J."/>
            <person name="Park M."/>
            <person name="Lee H.A."/>
            <person name="Lee H.Y."/>
            <person name="Lee Y."/>
            <person name="Oh S."/>
            <person name="Lee J.H."/>
            <person name="Choi E."/>
            <person name="Choi E."/>
            <person name="Lee S.E."/>
            <person name="Jeon J."/>
            <person name="Kim H."/>
            <person name="Choi G."/>
            <person name="Song H."/>
            <person name="Lee J."/>
            <person name="Lee S.C."/>
            <person name="Kwon J.K."/>
            <person name="Lee H.Y."/>
            <person name="Koo N."/>
            <person name="Hong Y."/>
            <person name="Kim R.W."/>
            <person name="Kang W.H."/>
            <person name="Huh J.H."/>
            <person name="Kang B.C."/>
            <person name="Yang T.J."/>
            <person name="Lee Y.H."/>
            <person name="Bennetzen J.L."/>
            <person name="Choi D."/>
        </authorList>
    </citation>
    <scope>NUCLEOTIDE SEQUENCE [LARGE SCALE GENOMIC DNA]</scope>
    <source>
        <strain evidence="12">cv. CM334</strain>
    </source>
</reference>
<dbReference type="SUPFAM" id="SSF52058">
    <property type="entry name" value="L domain-like"/>
    <property type="match status" value="1"/>
</dbReference>
<keyword evidence="8" id="KW-0472">Membrane</keyword>
<gene>
    <name evidence="11" type="ORF">T459_15805</name>
</gene>
<reference evidence="11 12" key="1">
    <citation type="journal article" date="2014" name="Nat. Genet.">
        <title>Genome sequence of the hot pepper provides insights into the evolution of pungency in Capsicum species.</title>
        <authorList>
            <person name="Kim S."/>
            <person name="Park M."/>
            <person name="Yeom S.I."/>
            <person name="Kim Y.M."/>
            <person name="Lee J.M."/>
            <person name="Lee H.A."/>
            <person name="Seo E."/>
            <person name="Choi J."/>
            <person name="Cheong K."/>
            <person name="Kim K.T."/>
            <person name="Jung K."/>
            <person name="Lee G.W."/>
            <person name="Oh S.K."/>
            <person name="Bae C."/>
            <person name="Kim S.B."/>
            <person name="Lee H.Y."/>
            <person name="Kim S.Y."/>
            <person name="Kim M.S."/>
            <person name="Kang B.C."/>
            <person name="Jo Y.D."/>
            <person name="Yang H.B."/>
            <person name="Jeong H.J."/>
            <person name="Kang W.H."/>
            <person name="Kwon J.K."/>
            <person name="Shin C."/>
            <person name="Lim J.Y."/>
            <person name="Park J.H."/>
            <person name="Huh J.H."/>
            <person name="Kim J.S."/>
            <person name="Kim B.D."/>
            <person name="Cohen O."/>
            <person name="Paran I."/>
            <person name="Suh M.C."/>
            <person name="Lee S.B."/>
            <person name="Kim Y.K."/>
            <person name="Shin Y."/>
            <person name="Noh S.J."/>
            <person name="Park J."/>
            <person name="Seo Y.S."/>
            <person name="Kwon S.Y."/>
            <person name="Kim H.A."/>
            <person name="Park J.M."/>
            <person name="Kim H.J."/>
            <person name="Choi S.B."/>
            <person name="Bosland P.W."/>
            <person name="Reeves G."/>
            <person name="Jo S.H."/>
            <person name="Lee B.W."/>
            <person name="Cho H.T."/>
            <person name="Choi H.S."/>
            <person name="Lee M.S."/>
            <person name="Yu Y."/>
            <person name="Do Choi Y."/>
            <person name="Park B.S."/>
            <person name="van Deynze A."/>
            <person name="Ashrafi H."/>
            <person name="Hill T."/>
            <person name="Kim W.T."/>
            <person name="Pai H.S."/>
            <person name="Ahn H.K."/>
            <person name="Yeam I."/>
            <person name="Giovannoni J.J."/>
            <person name="Rose J.K."/>
            <person name="Sorensen I."/>
            <person name="Lee S.J."/>
            <person name="Kim R.W."/>
            <person name="Choi I.Y."/>
            <person name="Choi B.S."/>
            <person name="Lim J.S."/>
            <person name="Lee Y.H."/>
            <person name="Choi D."/>
        </authorList>
    </citation>
    <scope>NUCLEOTIDE SEQUENCE [LARGE SCALE GENOMIC DNA]</scope>
    <source>
        <strain evidence="12">cv. CM334</strain>
    </source>
</reference>
<dbReference type="PANTHER" id="PTHR27004">
    <property type="entry name" value="RECEPTOR-LIKE PROTEIN 12 ISOFORM X1"/>
    <property type="match status" value="1"/>
</dbReference>
<protein>
    <submittedName>
        <fullName evidence="11">Uncharacterized protein</fullName>
    </submittedName>
</protein>
<keyword evidence="3" id="KW-1003">Cell membrane</keyword>
<dbReference type="STRING" id="4072.A0A2G2Z6Y0"/>
<keyword evidence="9" id="KW-0675">Receptor</keyword>
<evidence type="ECO:0000256" key="10">
    <source>
        <dbReference type="ARBA" id="ARBA00023180"/>
    </source>
</evidence>
<keyword evidence="4" id="KW-0433">Leucine-rich repeat</keyword>
<evidence type="ECO:0000313" key="11">
    <source>
        <dbReference type="EMBL" id="PHT77753.1"/>
    </source>
</evidence>
<keyword evidence="5" id="KW-0812">Transmembrane</keyword>
<name>A0A2G2Z6Y0_CAPAN</name>
<comment type="similarity">
    <text evidence="2">Belongs to the RLP family.</text>
</comment>
<dbReference type="AlphaFoldDB" id="A0A2G2Z6Y0"/>
<evidence type="ECO:0000256" key="9">
    <source>
        <dbReference type="ARBA" id="ARBA00023170"/>
    </source>
</evidence>
<evidence type="ECO:0000256" key="2">
    <source>
        <dbReference type="ARBA" id="ARBA00009592"/>
    </source>
</evidence>
<dbReference type="Gramene" id="PHT77753">
    <property type="protein sequence ID" value="PHT77753"/>
    <property type="gene ID" value="T459_15805"/>
</dbReference>
<dbReference type="InterPro" id="IPR001611">
    <property type="entry name" value="Leu-rich_rpt"/>
</dbReference>
<dbReference type="Proteomes" id="UP000222542">
    <property type="component" value="Unassembled WGS sequence"/>
</dbReference>
<evidence type="ECO:0000256" key="8">
    <source>
        <dbReference type="ARBA" id="ARBA00023136"/>
    </source>
</evidence>
<dbReference type="Gene3D" id="3.80.10.10">
    <property type="entry name" value="Ribonuclease Inhibitor"/>
    <property type="match status" value="1"/>
</dbReference>
<evidence type="ECO:0000313" key="12">
    <source>
        <dbReference type="Proteomes" id="UP000222542"/>
    </source>
</evidence>
<evidence type="ECO:0000256" key="7">
    <source>
        <dbReference type="ARBA" id="ARBA00022989"/>
    </source>
</evidence>
<dbReference type="EMBL" id="AYRZ02000006">
    <property type="protein sequence ID" value="PHT77753.1"/>
    <property type="molecule type" value="Genomic_DNA"/>
</dbReference>
<dbReference type="PANTHER" id="PTHR27004:SF375">
    <property type="entry name" value="LEUCINE-RICH REPEAT-CONTAINING N-TERMINAL PLANT-TYPE DOMAIN-CONTAINING PROTEIN"/>
    <property type="match status" value="1"/>
</dbReference>
<comment type="caution">
    <text evidence="11">The sequence shown here is derived from an EMBL/GenBank/DDBJ whole genome shotgun (WGS) entry which is preliminary data.</text>
</comment>
<evidence type="ECO:0000256" key="3">
    <source>
        <dbReference type="ARBA" id="ARBA00022475"/>
    </source>
</evidence>
<keyword evidence="12" id="KW-1185">Reference proteome</keyword>
<evidence type="ECO:0000256" key="4">
    <source>
        <dbReference type="ARBA" id="ARBA00022614"/>
    </source>
</evidence>
<keyword evidence="6" id="KW-0677">Repeat</keyword>
<keyword evidence="7" id="KW-1133">Transmembrane helix</keyword>
<proteinExistence type="inferred from homology"/>
<organism evidence="11 12">
    <name type="scientific">Capsicum annuum</name>
    <name type="common">Capsicum pepper</name>
    <dbReference type="NCBI Taxonomy" id="4072"/>
    <lineage>
        <taxon>Eukaryota</taxon>
        <taxon>Viridiplantae</taxon>
        <taxon>Streptophyta</taxon>
        <taxon>Embryophyta</taxon>
        <taxon>Tracheophyta</taxon>
        <taxon>Spermatophyta</taxon>
        <taxon>Magnoliopsida</taxon>
        <taxon>eudicotyledons</taxon>
        <taxon>Gunneridae</taxon>
        <taxon>Pentapetalae</taxon>
        <taxon>asterids</taxon>
        <taxon>lamiids</taxon>
        <taxon>Solanales</taxon>
        <taxon>Solanaceae</taxon>
        <taxon>Solanoideae</taxon>
        <taxon>Capsiceae</taxon>
        <taxon>Capsicum</taxon>
    </lineage>
</organism>
<evidence type="ECO:0000256" key="6">
    <source>
        <dbReference type="ARBA" id="ARBA00022737"/>
    </source>
</evidence>
<dbReference type="InterPro" id="IPR032675">
    <property type="entry name" value="LRR_dom_sf"/>
</dbReference>